<dbReference type="GO" id="GO:0004553">
    <property type="term" value="F:hydrolase activity, hydrolyzing O-glycosyl compounds"/>
    <property type="evidence" value="ECO:0007669"/>
    <property type="project" value="InterPro"/>
</dbReference>
<dbReference type="AlphaFoldDB" id="A0A934J3X9"/>
<sequence>MSRKITDTTQAVHGAVSNPRHKIAVVTGSRAEYDLLYSVMKQIEAAPQLELQLIVTGMHLAPEFGMTVRAIEADGFPIHDQVEMLLSSDTAAGAAKSVGLGMIGFADAYRRLQPDWVVVLGDRYEIWAAAAAAFMARIPIAHIGGGDVTEGALDEAIRHGITKMSQLHFVTNKRSAQRVRQLGEDPHMILNVGHPGIDRIKQLPLLSREELEHELNFTFRSRNVLVTYHSVTLGSSDAEAELEELMKALAALGEDTGIVFTKPNADPGGRLYAERIDRYTAAHANAAAYTSLGQLRYFSTARIVDAVIGNSSSGICEIPSLGKPSVDIGFRQKGRLRGASVLHCEPESGAIQAAIHQACRMDCTGVENPYGTGNSGLRIVAELIRQVGRGRAGLKLFYDAQGEG</sequence>
<dbReference type="PANTHER" id="PTHR43174">
    <property type="entry name" value="UDP-N-ACETYLGLUCOSAMINE 2-EPIMERASE"/>
    <property type="match status" value="1"/>
</dbReference>
<dbReference type="PANTHER" id="PTHR43174:SF3">
    <property type="entry name" value="UDP-N-ACETYLGLUCOSAMINE 2-EPIMERASE"/>
    <property type="match status" value="1"/>
</dbReference>
<dbReference type="NCBIfam" id="TIGR03568">
    <property type="entry name" value="NeuC_NnaA"/>
    <property type="match status" value="1"/>
</dbReference>
<dbReference type="EMBL" id="JAELUP010000003">
    <property type="protein sequence ID" value="MBJ6359975.1"/>
    <property type="molecule type" value="Genomic_DNA"/>
</dbReference>
<accession>A0A934J3X9</accession>
<proteinExistence type="predicted"/>
<feature type="domain" description="UDP-N-acetylglucosamine 2-epimerase" evidence="1">
    <location>
        <begin position="41"/>
        <end position="382"/>
    </location>
</feature>
<gene>
    <name evidence="2" type="primary">neuC</name>
    <name evidence="2" type="ORF">JFN88_01390</name>
</gene>
<dbReference type="GO" id="GO:0006047">
    <property type="term" value="P:UDP-N-acetylglucosamine metabolic process"/>
    <property type="evidence" value="ECO:0007669"/>
    <property type="project" value="InterPro"/>
</dbReference>
<evidence type="ECO:0000313" key="2">
    <source>
        <dbReference type="EMBL" id="MBJ6359975.1"/>
    </source>
</evidence>
<organism evidence="2 3">
    <name type="scientific">Paenibacillus roseus</name>
    <dbReference type="NCBI Taxonomy" id="2798579"/>
    <lineage>
        <taxon>Bacteria</taxon>
        <taxon>Bacillati</taxon>
        <taxon>Bacillota</taxon>
        <taxon>Bacilli</taxon>
        <taxon>Bacillales</taxon>
        <taxon>Paenibacillaceae</taxon>
        <taxon>Paenibacillus</taxon>
    </lineage>
</organism>
<comment type="caution">
    <text evidence="2">The sequence shown here is derived from an EMBL/GenBank/DDBJ whole genome shotgun (WGS) entry which is preliminary data.</text>
</comment>
<dbReference type="RefSeq" id="WP_199017500.1">
    <property type="nucleotide sequence ID" value="NZ_JAELUP010000003.1"/>
</dbReference>
<reference evidence="2" key="1">
    <citation type="submission" date="2020-12" db="EMBL/GenBank/DDBJ databases">
        <authorList>
            <person name="Huq M.A."/>
        </authorList>
    </citation>
    <scope>NUCLEOTIDE SEQUENCE</scope>
    <source>
        <strain evidence="2">MAHUQ-46</strain>
    </source>
</reference>
<dbReference type="Gene3D" id="3.40.50.2000">
    <property type="entry name" value="Glycogen Phosphorylase B"/>
    <property type="match status" value="2"/>
</dbReference>
<dbReference type="SUPFAM" id="SSF53756">
    <property type="entry name" value="UDP-Glycosyltransferase/glycogen phosphorylase"/>
    <property type="match status" value="1"/>
</dbReference>
<dbReference type="InterPro" id="IPR020004">
    <property type="entry name" value="UDP-GlcNAc_Epase"/>
</dbReference>
<dbReference type="EC" id="3.2.1.183" evidence="2"/>
<name>A0A934J3X9_9BACL</name>
<protein>
    <submittedName>
        <fullName evidence="2">UDP-N-acetylglucosamine 2-epimerase (Hydrolyzing)</fullName>
        <ecNumber evidence="2">3.2.1.183</ecNumber>
    </submittedName>
</protein>
<dbReference type="InterPro" id="IPR029767">
    <property type="entry name" value="WecB-like"/>
</dbReference>
<keyword evidence="2" id="KW-0326">Glycosidase</keyword>
<keyword evidence="2" id="KW-0378">Hydrolase</keyword>
<dbReference type="Proteomes" id="UP000640274">
    <property type="component" value="Unassembled WGS sequence"/>
</dbReference>
<dbReference type="InterPro" id="IPR003331">
    <property type="entry name" value="UDP_GlcNAc_Epimerase_2_dom"/>
</dbReference>
<keyword evidence="3" id="KW-1185">Reference proteome</keyword>
<dbReference type="Pfam" id="PF02350">
    <property type="entry name" value="Epimerase_2"/>
    <property type="match status" value="1"/>
</dbReference>
<evidence type="ECO:0000259" key="1">
    <source>
        <dbReference type="Pfam" id="PF02350"/>
    </source>
</evidence>
<evidence type="ECO:0000313" key="3">
    <source>
        <dbReference type="Proteomes" id="UP000640274"/>
    </source>
</evidence>